<keyword evidence="2" id="KW-1133">Transmembrane helix</keyword>
<organism evidence="3">
    <name type="scientific">Triatoma infestans</name>
    <name type="common">Assassin bug</name>
    <dbReference type="NCBI Taxonomy" id="30076"/>
    <lineage>
        <taxon>Eukaryota</taxon>
        <taxon>Metazoa</taxon>
        <taxon>Ecdysozoa</taxon>
        <taxon>Arthropoda</taxon>
        <taxon>Hexapoda</taxon>
        <taxon>Insecta</taxon>
        <taxon>Pterygota</taxon>
        <taxon>Neoptera</taxon>
        <taxon>Paraneoptera</taxon>
        <taxon>Hemiptera</taxon>
        <taxon>Heteroptera</taxon>
        <taxon>Panheteroptera</taxon>
        <taxon>Cimicomorpha</taxon>
        <taxon>Reduviidae</taxon>
        <taxon>Triatominae</taxon>
        <taxon>Triatoma</taxon>
    </lineage>
</organism>
<feature type="region of interest" description="Disordered" evidence="1">
    <location>
        <begin position="1"/>
        <end position="35"/>
    </location>
</feature>
<feature type="transmembrane region" description="Helical" evidence="2">
    <location>
        <begin position="74"/>
        <end position="92"/>
    </location>
</feature>
<evidence type="ECO:0000256" key="1">
    <source>
        <dbReference type="SAM" id="MobiDB-lite"/>
    </source>
</evidence>
<proteinExistence type="predicted"/>
<protein>
    <submittedName>
        <fullName evidence="3">Trans-golgi network integral membrane protein 1-like protein isoform x2</fullName>
    </submittedName>
</protein>
<dbReference type="InterPro" id="IPR037645">
    <property type="entry name" value="KCT2"/>
</dbReference>
<evidence type="ECO:0000313" key="3">
    <source>
        <dbReference type="EMBL" id="JAR99583.1"/>
    </source>
</evidence>
<sequence length="149" mass="16241">EFDQDNNPPSSEKEPQGPVEDDAKPPLDDKFDLDGEGVLKQGNQMNSNDQEMDIVPGGGEYIRDNFKEAEDSNFFAYFLVMTGGCIVVYVAFHNRNKLLALALEGRKGRSARARGGGRHSSASYSKLHSNLEEAIASNATTPSAANVLY</sequence>
<dbReference type="PANTHER" id="PTHR16502:SF0">
    <property type="entry name" value="KERATINOCYTE-ASSOCIATED TRANSMEMBRANE PROTEIN 2"/>
    <property type="match status" value="1"/>
</dbReference>
<keyword evidence="2" id="KW-0812">Transmembrane</keyword>
<evidence type="ECO:0000256" key="2">
    <source>
        <dbReference type="SAM" id="Phobius"/>
    </source>
</evidence>
<reference evidence="3" key="2">
    <citation type="journal article" date="2017" name="J. Med. Entomol.">
        <title>Transcriptome Analysis of the Triatoma infestans (Hemiptera: Reduviidae) Integument.</title>
        <authorList>
            <person name="Calderon-Fernandez G.M."/>
            <person name="Moriconi D.E."/>
            <person name="Dulbecco A.B."/>
            <person name="Juarez M.P."/>
        </authorList>
    </citation>
    <scope>NUCLEOTIDE SEQUENCE</scope>
    <source>
        <strain evidence="3">Int1</strain>
        <tissue evidence="3">Integument</tissue>
    </source>
</reference>
<keyword evidence="2" id="KW-0472">Membrane</keyword>
<dbReference type="AlphaFoldDB" id="A0A170Y5T0"/>
<dbReference type="EMBL" id="GEMB01003635">
    <property type="protein sequence ID" value="JAR99583.1"/>
    <property type="molecule type" value="Transcribed_RNA"/>
</dbReference>
<feature type="compositionally biased region" description="Basic and acidic residues" evidence="1">
    <location>
        <begin position="11"/>
        <end position="33"/>
    </location>
</feature>
<name>A0A170Y5T0_TRIIF</name>
<accession>A0A170Y5T0</accession>
<dbReference type="Pfam" id="PF17818">
    <property type="entry name" value="KCT2"/>
    <property type="match status" value="1"/>
</dbReference>
<feature type="non-terminal residue" evidence="3">
    <location>
        <position position="1"/>
    </location>
</feature>
<feature type="compositionally biased region" description="Polar residues" evidence="1">
    <location>
        <begin position="1"/>
        <end position="10"/>
    </location>
</feature>
<dbReference type="PANTHER" id="PTHR16502">
    <property type="entry name" value="KERATINOCYTE-ASSOCIATED TRANSMEMBRANE PROTEIN 2"/>
    <property type="match status" value="1"/>
</dbReference>
<reference evidence="3" key="1">
    <citation type="submission" date="2016-04" db="EMBL/GenBank/DDBJ databases">
        <authorList>
            <person name="Calderon-Fernandez G.M.Sr."/>
        </authorList>
    </citation>
    <scope>NUCLEOTIDE SEQUENCE</scope>
    <source>
        <strain evidence="3">Int1</strain>
        <tissue evidence="3">Integument</tissue>
    </source>
</reference>